<sequence>MPNANEWLNRTIPADKRKQATTLCVYSSYQYGYEINTVRKVPLHHINRNQNNHTIPLSYNFHDVILEGELDLNDFVSLQTLNIVGTRQQQQKLTSLKIDKCIGLTSITINYTSLGYLSLGIKPRLQNINFDGNKRLIFCDIRLKNLIERLTNLALTAKSISLSDLKLEIKKIKEENLVHQLDVTKNSFDLDNQLWLESLVEAQQEVLYNNNTFARKQLERCKNKLSEVLTDEEMKEILEKKIEINELESQLNKLNDLSLNN</sequence>
<evidence type="ECO:0000313" key="1">
    <source>
        <dbReference type="EMBL" id="CAG8515133.1"/>
    </source>
</evidence>
<keyword evidence="2" id="KW-1185">Reference proteome</keyword>
<accession>A0ACA9L9X5</accession>
<dbReference type="EMBL" id="CAJVPW010002892">
    <property type="protein sequence ID" value="CAG8515133.1"/>
    <property type="molecule type" value="Genomic_DNA"/>
</dbReference>
<dbReference type="Proteomes" id="UP000789366">
    <property type="component" value="Unassembled WGS sequence"/>
</dbReference>
<reference evidence="1" key="1">
    <citation type="submission" date="2021-06" db="EMBL/GenBank/DDBJ databases">
        <authorList>
            <person name="Kallberg Y."/>
            <person name="Tangrot J."/>
            <person name="Rosling A."/>
        </authorList>
    </citation>
    <scope>NUCLEOTIDE SEQUENCE</scope>
    <source>
        <strain evidence="1">28 12/20/2015</strain>
    </source>
</reference>
<gene>
    <name evidence="1" type="ORF">SPELUC_LOCUS3661</name>
</gene>
<protein>
    <submittedName>
        <fullName evidence="1">12821_t:CDS:1</fullName>
    </submittedName>
</protein>
<organism evidence="1 2">
    <name type="scientific">Cetraspora pellucida</name>
    <dbReference type="NCBI Taxonomy" id="1433469"/>
    <lineage>
        <taxon>Eukaryota</taxon>
        <taxon>Fungi</taxon>
        <taxon>Fungi incertae sedis</taxon>
        <taxon>Mucoromycota</taxon>
        <taxon>Glomeromycotina</taxon>
        <taxon>Glomeromycetes</taxon>
        <taxon>Diversisporales</taxon>
        <taxon>Gigasporaceae</taxon>
        <taxon>Cetraspora</taxon>
    </lineage>
</organism>
<evidence type="ECO:0000313" key="2">
    <source>
        <dbReference type="Proteomes" id="UP000789366"/>
    </source>
</evidence>
<name>A0ACA9L9X5_9GLOM</name>
<comment type="caution">
    <text evidence="1">The sequence shown here is derived from an EMBL/GenBank/DDBJ whole genome shotgun (WGS) entry which is preliminary data.</text>
</comment>
<proteinExistence type="predicted"/>